<dbReference type="RefSeq" id="WP_007013904.1">
    <property type="nucleotide sequence ID" value="NZ_AGFM01000047.1"/>
</dbReference>
<dbReference type="InterPro" id="IPR046514">
    <property type="entry name" value="DUF6692"/>
</dbReference>
<name>G6EF75_9SPHN</name>
<gene>
    <name evidence="2" type="ORF">NSU_2996</name>
</gene>
<dbReference type="KEGG" id="npn:JI59_05020"/>
<comment type="caution">
    <text evidence="2">The sequence shown here is derived from an EMBL/GenBank/DDBJ whole genome shotgun (WGS) entry which is preliminary data.</text>
</comment>
<dbReference type="Pfam" id="PF20402">
    <property type="entry name" value="DUF6692"/>
    <property type="match status" value="1"/>
</dbReference>
<protein>
    <recommendedName>
        <fullName evidence="1">DUF6692 domain-containing protein</fullName>
    </recommendedName>
</protein>
<evidence type="ECO:0000259" key="1">
    <source>
        <dbReference type="Pfam" id="PF20402"/>
    </source>
</evidence>
<dbReference type="eggNOG" id="COG3544">
    <property type="taxonomic scope" value="Bacteria"/>
</dbReference>
<keyword evidence="3" id="KW-1185">Reference proteome</keyword>
<evidence type="ECO:0000313" key="2">
    <source>
        <dbReference type="EMBL" id="EHJ60033.1"/>
    </source>
</evidence>
<reference evidence="2 3" key="1">
    <citation type="journal article" date="2012" name="J. Bacteriol.">
        <title>Genome sequence of benzo(a)pyrene-degrading bacterium Novosphingobium pentaromativorans US6-1.</title>
        <authorList>
            <person name="Luo Y.R."/>
            <person name="Kang S.G."/>
            <person name="Kim S.J."/>
            <person name="Kim M.R."/>
            <person name="Li N."/>
            <person name="Lee J.H."/>
            <person name="Kwon K.K."/>
        </authorList>
    </citation>
    <scope>NUCLEOTIDE SEQUENCE [LARGE SCALE GENOMIC DNA]</scope>
    <source>
        <strain evidence="2 3">US6-1</strain>
    </source>
</reference>
<dbReference type="Proteomes" id="UP000004030">
    <property type="component" value="Unassembled WGS sequence"/>
</dbReference>
<dbReference type="OrthoDB" id="8451279at2"/>
<dbReference type="PATRIC" id="fig|1088721.3.peg.2961"/>
<dbReference type="EMBL" id="AGFM01000047">
    <property type="protein sequence ID" value="EHJ60033.1"/>
    <property type="molecule type" value="Genomic_DNA"/>
</dbReference>
<feature type="domain" description="DUF6692" evidence="1">
    <location>
        <begin position="2"/>
        <end position="163"/>
    </location>
</feature>
<dbReference type="AlphaFoldDB" id="G6EF75"/>
<proteinExistence type="predicted"/>
<organism evidence="2 3">
    <name type="scientific">Novosphingobium pentaromativorans US6-1</name>
    <dbReference type="NCBI Taxonomy" id="1088721"/>
    <lineage>
        <taxon>Bacteria</taxon>
        <taxon>Pseudomonadati</taxon>
        <taxon>Pseudomonadota</taxon>
        <taxon>Alphaproteobacteria</taxon>
        <taxon>Sphingomonadales</taxon>
        <taxon>Sphingomonadaceae</taxon>
        <taxon>Novosphingobium</taxon>
    </lineage>
</organism>
<dbReference type="PROSITE" id="PS51257">
    <property type="entry name" value="PROKAR_LIPOPROTEIN"/>
    <property type="match status" value="1"/>
</dbReference>
<sequence>MNRLATSWVLTAAFALGACNQNSAPGNDKEAKLDPALAPAQKMGAAEALSGIATGAIQPETMSDADVASLGGLAGKCTIRLTAVGFPSFLYDESQRTGVIKLNGKLIPLASVDEGVFRDGDLKVTLRAVDKDFGDDGRREAEMIIMLPQAEDELGFRGYEVCPRT</sequence>
<accession>G6EF75</accession>
<evidence type="ECO:0000313" key="3">
    <source>
        <dbReference type="Proteomes" id="UP000004030"/>
    </source>
</evidence>